<organism evidence="1 2">
    <name type="scientific">Planotetraspora mira</name>
    <dbReference type="NCBI Taxonomy" id="58121"/>
    <lineage>
        <taxon>Bacteria</taxon>
        <taxon>Bacillati</taxon>
        <taxon>Actinomycetota</taxon>
        <taxon>Actinomycetes</taxon>
        <taxon>Streptosporangiales</taxon>
        <taxon>Streptosporangiaceae</taxon>
        <taxon>Planotetraspora</taxon>
    </lineage>
</organism>
<comment type="caution">
    <text evidence="1">The sequence shown here is derived from an EMBL/GenBank/DDBJ whole genome shotgun (WGS) entry which is preliminary data.</text>
</comment>
<proteinExistence type="predicted"/>
<evidence type="ECO:0000313" key="1">
    <source>
        <dbReference type="EMBL" id="GII29915.1"/>
    </source>
</evidence>
<name>A0A8J3X6U3_9ACTN</name>
<sequence>MSYGKIALMGFWGVFVVARTEAPLIRLDALKSYDGRPHECARPLDGWQIWQLDAVESLPDPPDLAVNLAHETGGPALVGFVFDSDCMGVDAYSRSTGSWATCLDRQNMDAYYRLDGLAVDDCYLSCEKSAEEAVKWAADAGYRVPAEPIAEVLRSRSDPFAEDLFFEFVQRLGIPYPADESE</sequence>
<accession>A0A8J3X6U3</accession>
<dbReference type="RefSeq" id="WP_203953863.1">
    <property type="nucleotide sequence ID" value="NZ_BOOO01000016.1"/>
</dbReference>
<evidence type="ECO:0000313" key="2">
    <source>
        <dbReference type="Proteomes" id="UP000650628"/>
    </source>
</evidence>
<reference evidence="1 2" key="1">
    <citation type="submission" date="2021-01" db="EMBL/GenBank/DDBJ databases">
        <title>Whole genome shotgun sequence of Planotetraspora mira NBRC 15435.</title>
        <authorList>
            <person name="Komaki H."/>
            <person name="Tamura T."/>
        </authorList>
    </citation>
    <scope>NUCLEOTIDE SEQUENCE [LARGE SCALE GENOMIC DNA]</scope>
    <source>
        <strain evidence="1 2">NBRC 15435</strain>
    </source>
</reference>
<dbReference type="Proteomes" id="UP000650628">
    <property type="component" value="Unassembled WGS sequence"/>
</dbReference>
<gene>
    <name evidence="1" type="ORF">Pmi06nite_33570</name>
</gene>
<dbReference type="EMBL" id="BOOO01000016">
    <property type="protein sequence ID" value="GII29915.1"/>
    <property type="molecule type" value="Genomic_DNA"/>
</dbReference>
<keyword evidence="2" id="KW-1185">Reference proteome</keyword>
<dbReference type="AlphaFoldDB" id="A0A8J3X6U3"/>
<protein>
    <submittedName>
        <fullName evidence="1">Uncharacterized protein</fullName>
    </submittedName>
</protein>